<dbReference type="EMBL" id="HE806325">
    <property type="protein sequence ID" value="CCH63165.1"/>
    <property type="molecule type" value="Genomic_DNA"/>
</dbReference>
<proteinExistence type="inferred from homology"/>
<dbReference type="PANTHER" id="PTHR45672">
    <property type="entry name" value="PROTEIN DISULFIDE-ISOMERASE C17H9.14C-RELATED"/>
    <property type="match status" value="1"/>
</dbReference>
<evidence type="ECO:0000313" key="6">
    <source>
        <dbReference type="EMBL" id="CCH63165.1"/>
    </source>
</evidence>
<evidence type="ECO:0000256" key="1">
    <source>
        <dbReference type="ARBA" id="ARBA00006347"/>
    </source>
</evidence>
<dbReference type="InterPro" id="IPR036249">
    <property type="entry name" value="Thioredoxin-like_sf"/>
</dbReference>
<evidence type="ECO:0000256" key="2">
    <source>
        <dbReference type="ARBA" id="ARBA00022729"/>
    </source>
</evidence>
<reference evidence="6 7" key="1">
    <citation type="journal article" date="2011" name="Proc. Natl. Acad. Sci. U.S.A.">
        <title>Evolutionary erosion of yeast sex chromosomes by mating-type switching accidents.</title>
        <authorList>
            <person name="Gordon J.L."/>
            <person name="Armisen D."/>
            <person name="Proux-Wera E."/>
            <person name="Oheigeartaigh S.S."/>
            <person name="Byrne K.P."/>
            <person name="Wolfe K.H."/>
        </authorList>
    </citation>
    <scope>NUCLEOTIDE SEQUENCE [LARGE SCALE GENOMIC DNA]</scope>
    <source>
        <strain evidence="7">ATCC 34711 / CBS 6284 / DSM 70876 / NBRC 10599 / NRRL Y-10934 / UCD 77-7</strain>
    </source>
</reference>
<accession>I2H9W3</accession>
<feature type="domain" description="Thioredoxin" evidence="5">
    <location>
        <begin position="23"/>
        <end position="144"/>
    </location>
</feature>
<name>I2H9W3_HENB6</name>
<comment type="similarity">
    <text evidence="1">Belongs to the protein disulfide isomerase family.</text>
</comment>
<keyword evidence="3" id="KW-0472">Membrane</keyword>
<dbReference type="HOGENOM" id="CLU_024937_0_0_1"/>
<dbReference type="STRING" id="1071380.I2H9W3"/>
<dbReference type="KEGG" id="tbl:TBLA_0J01710"/>
<dbReference type="InterPro" id="IPR051063">
    <property type="entry name" value="PDI"/>
</dbReference>
<feature type="chain" id="PRO_5003659321" description="Thioredoxin domain-containing protein" evidence="4">
    <location>
        <begin position="24"/>
        <end position="668"/>
    </location>
</feature>
<dbReference type="AlphaFoldDB" id="I2H9W3"/>
<keyword evidence="7" id="KW-1185">Reference proteome</keyword>
<dbReference type="GeneID" id="14498347"/>
<dbReference type="Proteomes" id="UP000002866">
    <property type="component" value="Chromosome 10"/>
</dbReference>
<dbReference type="InterPro" id="IPR013766">
    <property type="entry name" value="Thioredoxin_domain"/>
</dbReference>
<keyword evidence="3" id="KW-0812">Transmembrane</keyword>
<dbReference type="InParanoid" id="I2H9W3"/>
<feature type="transmembrane region" description="Helical" evidence="3">
    <location>
        <begin position="628"/>
        <end position="650"/>
    </location>
</feature>
<dbReference type="PANTHER" id="PTHR45672:SF3">
    <property type="entry name" value="THIOREDOXIN DOMAIN-CONTAINING PROTEIN 5"/>
    <property type="match status" value="1"/>
</dbReference>
<sequence length="668" mass="77624">MNKYAPPWRAITIFLILFNIILAKSTKSTSPLGFPKVLNDKNFAKEISQGLHVIDFFSPYCSHCKTLQPIWEEAWKTFQVEGKGLKIHFNQVNCIESADLCFDEKISYFPSIRLYGPSGYIKNFPFNSKRTVRNLIDFAKEEVSVQSNWDTLDNVNNIEILNTTQLKEIINSTSTDEPYLISFWPPLDPDSTEEFEAFEDCDDCVPFQRTWKLIAQEFISSNINISIGYFDCGQDHDICKQLGFTSLVKNTFIRKEHQPKVIMVLPNNKQIINFNEDFTLDPTPYKEFAKRIYQNYQLPFISVDDVDLIKAKELDFPQSSLKPFPIQKHHLIYIHDSNSPNDVSLQIIDQLQELSNIPNIYIYKISLQDSNLAMTRNNQNNLFSSLEFQISADIYNSLVSSSTNSPKFMFLNDGDFLPKLLFPNNNNNNNNNNNIPDREELLSFIERNVMQSFIPLTGNKFDAFIDLNDNYPNTFTIQLINTTDVRTLMRSNRAIQKFQTIKFDFQRTNILTKNEQYLKKSKNINSPLSSQSYLEEFFNEHFLTTYIDLALQPKLLQRLGIYLNKKPKIGDVIIINRKTKNYYTADINNNAFNPYNPTQLLDGLKDVVLQLPTSSLKGNSLNSPLVNIIPRFSILFYLMIFCLIILLWKFKKFINLQTKRNISKEKIH</sequence>
<dbReference type="GO" id="GO:0006457">
    <property type="term" value="P:protein folding"/>
    <property type="evidence" value="ECO:0007669"/>
    <property type="project" value="TreeGrafter"/>
</dbReference>
<dbReference type="OMA" id="YLISFWP"/>
<dbReference type="eggNOG" id="KOG0191">
    <property type="taxonomic scope" value="Eukaryota"/>
</dbReference>
<dbReference type="PROSITE" id="PS51352">
    <property type="entry name" value="THIOREDOXIN_2"/>
    <property type="match status" value="1"/>
</dbReference>
<keyword evidence="2 4" id="KW-0732">Signal</keyword>
<protein>
    <recommendedName>
        <fullName evidence="5">Thioredoxin domain-containing protein</fullName>
    </recommendedName>
</protein>
<evidence type="ECO:0000259" key="5">
    <source>
        <dbReference type="PROSITE" id="PS51352"/>
    </source>
</evidence>
<dbReference type="SUPFAM" id="SSF52833">
    <property type="entry name" value="Thioredoxin-like"/>
    <property type="match status" value="2"/>
</dbReference>
<organism evidence="6 7">
    <name type="scientific">Henningerozyma blattae (strain ATCC 34711 / CBS 6284 / DSM 70876 / NBRC 10599 / NRRL Y-10934 / UCD 77-7)</name>
    <name type="common">Yeast</name>
    <name type="synonym">Tetrapisispora blattae</name>
    <dbReference type="NCBI Taxonomy" id="1071380"/>
    <lineage>
        <taxon>Eukaryota</taxon>
        <taxon>Fungi</taxon>
        <taxon>Dikarya</taxon>
        <taxon>Ascomycota</taxon>
        <taxon>Saccharomycotina</taxon>
        <taxon>Saccharomycetes</taxon>
        <taxon>Saccharomycetales</taxon>
        <taxon>Saccharomycetaceae</taxon>
        <taxon>Henningerozyma</taxon>
    </lineage>
</organism>
<evidence type="ECO:0000256" key="3">
    <source>
        <dbReference type="SAM" id="Phobius"/>
    </source>
</evidence>
<dbReference type="CDD" id="cd02961">
    <property type="entry name" value="PDI_a_family"/>
    <property type="match status" value="1"/>
</dbReference>
<dbReference type="OrthoDB" id="72053at2759"/>
<dbReference type="GO" id="GO:0005783">
    <property type="term" value="C:endoplasmic reticulum"/>
    <property type="evidence" value="ECO:0007669"/>
    <property type="project" value="TreeGrafter"/>
</dbReference>
<keyword evidence="3" id="KW-1133">Transmembrane helix</keyword>
<feature type="signal peptide" evidence="4">
    <location>
        <begin position="1"/>
        <end position="23"/>
    </location>
</feature>
<evidence type="ECO:0000256" key="4">
    <source>
        <dbReference type="SAM" id="SignalP"/>
    </source>
</evidence>
<evidence type="ECO:0000313" key="7">
    <source>
        <dbReference type="Proteomes" id="UP000002866"/>
    </source>
</evidence>
<dbReference type="GO" id="GO:0003756">
    <property type="term" value="F:protein disulfide isomerase activity"/>
    <property type="evidence" value="ECO:0007669"/>
    <property type="project" value="TreeGrafter"/>
</dbReference>
<dbReference type="Pfam" id="PF00085">
    <property type="entry name" value="Thioredoxin"/>
    <property type="match status" value="1"/>
</dbReference>
<gene>
    <name evidence="6" type="primary">TBLA0J01710</name>
    <name evidence="6" type="ORF">TBLA_0J01710</name>
</gene>
<dbReference type="Gene3D" id="3.40.30.10">
    <property type="entry name" value="Glutaredoxin"/>
    <property type="match status" value="2"/>
</dbReference>
<dbReference type="RefSeq" id="XP_004182684.1">
    <property type="nucleotide sequence ID" value="XM_004182636.1"/>
</dbReference>